<name>A0ABW4FXY1_9ACTN</name>
<dbReference type="RefSeq" id="WP_219536949.1">
    <property type="nucleotide sequence ID" value="NZ_JAHKRM010000033.1"/>
</dbReference>
<accession>A0ABW4FXY1</accession>
<protein>
    <submittedName>
        <fullName evidence="1">Uncharacterized protein</fullName>
    </submittedName>
</protein>
<organism evidence="1 2">
    <name type="scientific">Nonomuraea guangzhouensis</name>
    <dbReference type="NCBI Taxonomy" id="1291555"/>
    <lineage>
        <taxon>Bacteria</taxon>
        <taxon>Bacillati</taxon>
        <taxon>Actinomycetota</taxon>
        <taxon>Actinomycetes</taxon>
        <taxon>Streptosporangiales</taxon>
        <taxon>Streptosporangiaceae</taxon>
        <taxon>Nonomuraea</taxon>
    </lineage>
</organism>
<dbReference type="Proteomes" id="UP001597097">
    <property type="component" value="Unassembled WGS sequence"/>
</dbReference>
<keyword evidence="2" id="KW-1185">Reference proteome</keyword>
<proteinExistence type="predicted"/>
<dbReference type="EMBL" id="JBHUCM010000001">
    <property type="protein sequence ID" value="MFD1535399.1"/>
    <property type="molecule type" value="Genomic_DNA"/>
</dbReference>
<sequence length="86" mass="9778">MTTFLIRWSIVESPSLKNEQRFGGKQRIDFRLISVTVDKAPENRKRYLESNLSAQLTAHMMATQKAINGGRMKICRSLDGVSLEAH</sequence>
<reference evidence="2" key="1">
    <citation type="journal article" date="2019" name="Int. J. Syst. Evol. Microbiol.">
        <title>The Global Catalogue of Microorganisms (GCM) 10K type strain sequencing project: providing services to taxonomists for standard genome sequencing and annotation.</title>
        <authorList>
            <consortium name="The Broad Institute Genomics Platform"/>
            <consortium name="The Broad Institute Genome Sequencing Center for Infectious Disease"/>
            <person name="Wu L."/>
            <person name="Ma J."/>
        </authorList>
    </citation>
    <scope>NUCLEOTIDE SEQUENCE [LARGE SCALE GENOMIC DNA]</scope>
    <source>
        <strain evidence="2">CGMCC 1.15399</strain>
    </source>
</reference>
<evidence type="ECO:0000313" key="2">
    <source>
        <dbReference type="Proteomes" id="UP001597097"/>
    </source>
</evidence>
<evidence type="ECO:0000313" key="1">
    <source>
        <dbReference type="EMBL" id="MFD1535399.1"/>
    </source>
</evidence>
<gene>
    <name evidence="1" type="ORF">ACFSJ0_00055</name>
</gene>
<comment type="caution">
    <text evidence="1">The sequence shown here is derived from an EMBL/GenBank/DDBJ whole genome shotgun (WGS) entry which is preliminary data.</text>
</comment>